<accession>A0ABV3ZHT2</accession>
<keyword evidence="4" id="KW-0675">Receptor</keyword>
<keyword evidence="1" id="KW-0812">Transmembrane</keyword>
<proteinExistence type="inferred from homology"/>
<dbReference type="Proteomes" id="UP001560573">
    <property type="component" value="Unassembled WGS sequence"/>
</dbReference>
<feature type="chain" id="PRO_5046554598" evidence="2">
    <location>
        <begin position="33"/>
        <end position="1078"/>
    </location>
</feature>
<dbReference type="InterPro" id="IPR023996">
    <property type="entry name" value="TonB-dep_OMP_SusC/RagA"/>
</dbReference>
<comment type="similarity">
    <text evidence="1">Belongs to the TonB-dependent receptor family.</text>
</comment>
<gene>
    <name evidence="4" type="ORF">QTN47_10690</name>
</gene>
<comment type="caution">
    <text evidence="4">The sequence shown here is derived from an EMBL/GenBank/DDBJ whole genome shotgun (WGS) entry which is preliminary data.</text>
</comment>
<dbReference type="SUPFAM" id="SSF49464">
    <property type="entry name" value="Carboxypeptidase regulatory domain-like"/>
    <property type="match status" value="1"/>
</dbReference>
<evidence type="ECO:0000313" key="5">
    <source>
        <dbReference type="Proteomes" id="UP001560573"/>
    </source>
</evidence>
<evidence type="ECO:0000256" key="1">
    <source>
        <dbReference type="PROSITE-ProRule" id="PRU01360"/>
    </source>
</evidence>
<dbReference type="NCBIfam" id="TIGR04057">
    <property type="entry name" value="SusC_RagA_signa"/>
    <property type="match status" value="1"/>
</dbReference>
<dbReference type="SUPFAM" id="SSF56935">
    <property type="entry name" value="Porins"/>
    <property type="match status" value="1"/>
</dbReference>
<protein>
    <submittedName>
        <fullName evidence="4">TonB-dependent receptor</fullName>
    </submittedName>
</protein>
<dbReference type="InterPro" id="IPR012910">
    <property type="entry name" value="Plug_dom"/>
</dbReference>
<keyword evidence="1" id="KW-0998">Cell outer membrane</keyword>
<comment type="subcellular location">
    <subcellularLocation>
        <location evidence="1">Cell outer membrane</location>
        <topology evidence="1">Multi-pass membrane protein</topology>
    </subcellularLocation>
</comment>
<evidence type="ECO:0000313" key="4">
    <source>
        <dbReference type="EMBL" id="MEX6687964.1"/>
    </source>
</evidence>
<reference evidence="4 5" key="1">
    <citation type="submission" date="2023-07" db="EMBL/GenBank/DDBJ databases">
        <authorList>
            <person name="Lian W.-H."/>
        </authorList>
    </citation>
    <scope>NUCLEOTIDE SEQUENCE [LARGE SCALE GENOMIC DNA]</scope>
    <source>
        <strain evidence="4 5">SYSU DXS3180</strain>
    </source>
</reference>
<dbReference type="Gene3D" id="2.170.130.10">
    <property type="entry name" value="TonB-dependent receptor, plug domain"/>
    <property type="match status" value="1"/>
</dbReference>
<keyword evidence="2" id="KW-0732">Signal</keyword>
<dbReference type="Pfam" id="PF13715">
    <property type="entry name" value="CarbopepD_reg_2"/>
    <property type="match status" value="1"/>
</dbReference>
<keyword evidence="1" id="KW-0813">Transport</keyword>
<dbReference type="EMBL" id="JAULBC010000003">
    <property type="protein sequence ID" value="MEX6687964.1"/>
    <property type="molecule type" value="Genomic_DNA"/>
</dbReference>
<dbReference type="PROSITE" id="PS51257">
    <property type="entry name" value="PROKAR_LIPOPROTEIN"/>
    <property type="match status" value="1"/>
</dbReference>
<dbReference type="InterPro" id="IPR023997">
    <property type="entry name" value="TonB-dep_OMP_SusC/RagA_CS"/>
</dbReference>
<dbReference type="RefSeq" id="WP_369329371.1">
    <property type="nucleotide sequence ID" value="NZ_JAULBC010000003.1"/>
</dbReference>
<keyword evidence="1" id="KW-0472">Membrane</keyword>
<keyword evidence="5" id="KW-1185">Reference proteome</keyword>
<dbReference type="InterPro" id="IPR008969">
    <property type="entry name" value="CarboxyPept-like_regulatory"/>
</dbReference>
<dbReference type="InterPro" id="IPR037066">
    <property type="entry name" value="Plug_dom_sf"/>
</dbReference>
<dbReference type="PROSITE" id="PS52016">
    <property type="entry name" value="TONB_DEPENDENT_REC_3"/>
    <property type="match status" value="1"/>
</dbReference>
<sequence length="1078" mass="117238">MKPNQQWRRLPFIIWCILLSCCVLMSPFTGSAQQSNTHKLTGKVVSKATGEPIVGANVSVKGSTHTAVTDAKGEFSIDAKKEDVLEVSFLGFGVRRMPVGSSTSIMIDLAEDYGKLSEVVVVGYGKMKKTDLSSAQVSVSAADINKTVNTTLEQAIQGRAAGVYVTQNSGQPGGGLSVNIRGISTLNGGTQPLYVIDGVQVQQSEDVGYGSSSSANQNPLIAGLNPSDIESIDILQGPSATAIYGSRATNGVVLITTKRGKAGQLKVGYNYMYSHQDKPNKLDIMDLPQYATMENEIRRLQTGGTGRPEFADSSILGPGTDWQNALYKGAPMQKHQLNLSGGSNNTTFYLSGEYFTQEGVAIGSKFDRGSVRLNLDNQARKWLKLSANLAFNQTNEKLGTTSESVIRNAIQMPPNIAVKNADGSWAGADNTNSPGSSQLQFTPVNPVAIASLVQNNLKRYNGLGGISAEINILKGLTFRTSLNANASWSNGSYFMPSYKIGVVATNVAKLDLSNSTSTYWNLNQMLQYNTKIGKHDISAMASHEAQKSQYSGISGSRQGFVSNDVVSLPLGNAQGQTNSSYKGTWAMESYFARVNYTYDDKYIIQGAIRADGSINFAPDNRWGYFPSASAAWRVSEESFMRQLTWLNEFKIRVETGLTGNQGSGQGYLAPLSAVTTPFGTGFMVSKFANPNVKWESTQTNNIGFNLSMLKNRIQLEGDYYIRKTSNLLMGLPEPAYMGTSGQGSIGAPTVNIGALENRGWAFTLNTVNITAKSGFTWRSNLNISAFKTKITKFYQPTAVIDRQVWSISNGDGIGFIERSAVGQAPWLFYGYVQEGIFKDKKEIEASAVPVKSDGVTRLDADPGGVWVGDIKYKDMNKDGIIDYRDQTIIGNPWPKFTYGFTNTFSYKGFDLSVLIIGSQGNDIYNQLRYDNTNPNNINLGRNLLAETFNYARLAGDPLNPTLANPGTVIPRISNGDPNGNYKRYASNFVEDGSYLRLKNITLSYNVPKSILNKLKVIQGIRLAAGVQNLATITKYKGYDPEIGAFTGRDVSSSNQVYGIDAGRYPLTRVYTLNIGVDF</sequence>
<dbReference type="InterPro" id="IPR039426">
    <property type="entry name" value="TonB-dep_rcpt-like"/>
</dbReference>
<feature type="domain" description="TonB-dependent receptor plug" evidence="3">
    <location>
        <begin position="131"/>
        <end position="252"/>
    </location>
</feature>
<dbReference type="Gene3D" id="2.60.40.1120">
    <property type="entry name" value="Carboxypeptidase-like, regulatory domain"/>
    <property type="match status" value="1"/>
</dbReference>
<evidence type="ECO:0000259" key="3">
    <source>
        <dbReference type="Pfam" id="PF07715"/>
    </source>
</evidence>
<dbReference type="NCBIfam" id="TIGR04056">
    <property type="entry name" value="OMP_RagA_SusC"/>
    <property type="match status" value="1"/>
</dbReference>
<organism evidence="4 5">
    <name type="scientific">Danxiaibacter flavus</name>
    <dbReference type="NCBI Taxonomy" id="3049108"/>
    <lineage>
        <taxon>Bacteria</taxon>
        <taxon>Pseudomonadati</taxon>
        <taxon>Bacteroidota</taxon>
        <taxon>Chitinophagia</taxon>
        <taxon>Chitinophagales</taxon>
        <taxon>Chitinophagaceae</taxon>
        <taxon>Danxiaibacter</taxon>
    </lineage>
</organism>
<evidence type="ECO:0000256" key="2">
    <source>
        <dbReference type="SAM" id="SignalP"/>
    </source>
</evidence>
<name>A0ABV3ZHT2_9BACT</name>
<dbReference type="Pfam" id="PF07715">
    <property type="entry name" value="Plug"/>
    <property type="match status" value="1"/>
</dbReference>
<keyword evidence="1" id="KW-1134">Transmembrane beta strand</keyword>
<feature type="signal peptide" evidence="2">
    <location>
        <begin position="1"/>
        <end position="32"/>
    </location>
</feature>